<feature type="transmembrane region" description="Helical" evidence="1">
    <location>
        <begin position="223"/>
        <end position="244"/>
    </location>
</feature>
<dbReference type="STRING" id="137265.SAMN05421684_4643"/>
<name>A0A1H3S820_9ACTN</name>
<proteinExistence type="predicted"/>
<feature type="transmembrane region" description="Helical" evidence="1">
    <location>
        <begin position="280"/>
        <end position="301"/>
    </location>
</feature>
<keyword evidence="3" id="KW-1185">Reference proteome</keyword>
<protein>
    <submittedName>
        <fullName evidence="2">Uncharacterized protein</fullName>
    </submittedName>
</protein>
<keyword evidence="1" id="KW-1133">Transmembrane helix</keyword>
<feature type="transmembrane region" description="Helical" evidence="1">
    <location>
        <begin position="136"/>
        <end position="154"/>
    </location>
</feature>
<feature type="transmembrane region" description="Helical" evidence="1">
    <location>
        <begin position="308"/>
        <end position="328"/>
    </location>
</feature>
<feature type="transmembrane region" description="Helical" evidence="1">
    <location>
        <begin position="359"/>
        <end position="377"/>
    </location>
</feature>
<evidence type="ECO:0000313" key="3">
    <source>
        <dbReference type="Proteomes" id="UP000199632"/>
    </source>
</evidence>
<feature type="transmembrane region" description="Helical" evidence="1">
    <location>
        <begin position="192"/>
        <end position="211"/>
    </location>
</feature>
<accession>A0A1H3S820</accession>
<evidence type="ECO:0000256" key="1">
    <source>
        <dbReference type="SAM" id="Phobius"/>
    </source>
</evidence>
<sequence length="431" mass="43445">MIRRVLVTLAALAVGIVVFGPVGETLVYGLESFPVGADTKGVARIVSATGSIVLLLVGVAAGAQVRGRARGWPVVAAGLLVAGLLAAYAPLDADSAFGELHPLVRPLAALVGGIVLGAVAVAVLPASPADGDPWPIAALTAGLLVNLAIAPDLLPRLPELRQLGWADVLALVLATAAAILVRPAEEARTPGLVAVSRIALVGAVVGAVFHMQYADRAVAQSPAAVAVLVLVGTLAVWLGMTWWLVGWSGRAAGTDAARFALVCAGATGALFTASGRNLGIAWTHDFIPLLGVVAAIAGVLLARRLPAVPWDAAGLVVVSLLTLVLATTQSDGTALAMFGMPFAAFTLAAALARTSAAGALCGLVTLVLTLPPLISLITQSSVLVNDEVGQPSRVQLAVTYAPMWLVGLATAALLVVRRRPAGAAPQPLAVG</sequence>
<feature type="transmembrane region" description="Helical" evidence="1">
    <location>
        <begin position="256"/>
        <end position="274"/>
    </location>
</feature>
<dbReference type="RefSeq" id="WP_090796433.1">
    <property type="nucleotide sequence ID" value="NZ_BOND01000020.1"/>
</dbReference>
<evidence type="ECO:0000313" key="2">
    <source>
        <dbReference type="EMBL" id="SDZ33735.1"/>
    </source>
</evidence>
<reference evidence="3" key="1">
    <citation type="submission" date="2016-10" db="EMBL/GenBank/DDBJ databases">
        <authorList>
            <person name="Varghese N."/>
            <person name="Submissions S."/>
        </authorList>
    </citation>
    <scope>NUCLEOTIDE SEQUENCE [LARGE SCALE GENOMIC DNA]</scope>
    <source>
        <strain evidence="3">DSM 44718</strain>
    </source>
</reference>
<feature type="transmembrane region" description="Helical" evidence="1">
    <location>
        <begin position="334"/>
        <end position="352"/>
    </location>
</feature>
<feature type="transmembrane region" description="Helical" evidence="1">
    <location>
        <begin position="397"/>
        <end position="416"/>
    </location>
</feature>
<dbReference type="OrthoDB" id="9862396at2"/>
<organism evidence="2 3">
    <name type="scientific">Asanoa ishikariensis</name>
    <dbReference type="NCBI Taxonomy" id="137265"/>
    <lineage>
        <taxon>Bacteria</taxon>
        <taxon>Bacillati</taxon>
        <taxon>Actinomycetota</taxon>
        <taxon>Actinomycetes</taxon>
        <taxon>Micromonosporales</taxon>
        <taxon>Micromonosporaceae</taxon>
        <taxon>Asanoa</taxon>
    </lineage>
</organism>
<keyword evidence="1" id="KW-0472">Membrane</keyword>
<feature type="transmembrane region" description="Helical" evidence="1">
    <location>
        <begin position="45"/>
        <end position="65"/>
    </location>
</feature>
<dbReference type="AlphaFoldDB" id="A0A1H3S820"/>
<feature type="transmembrane region" description="Helical" evidence="1">
    <location>
        <begin position="72"/>
        <end position="91"/>
    </location>
</feature>
<feature type="transmembrane region" description="Helical" evidence="1">
    <location>
        <begin position="160"/>
        <end position="180"/>
    </location>
</feature>
<dbReference type="Proteomes" id="UP000199632">
    <property type="component" value="Unassembled WGS sequence"/>
</dbReference>
<dbReference type="EMBL" id="FNQB01000002">
    <property type="protein sequence ID" value="SDZ33735.1"/>
    <property type="molecule type" value="Genomic_DNA"/>
</dbReference>
<feature type="transmembrane region" description="Helical" evidence="1">
    <location>
        <begin position="103"/>
        <end position="124"/>
    </location>
</feature>
<keyword evidence="1" id="KW-0812">Transmembrane</keyword>
<gene>
    <name evidence="2" type="ORF">SAMN05421684_4643</name>
</gene>